<sequence length="112" mass="12781">MGSAKRDEFVDWVVELMQCIGPVSAKRMFGGHGLFLDGLMFALIIDRELYLKADDQTRQGFVDQGLAPFTYLRQGKPCSLSYYQAPEELLESVEMMREWANQAYGVALRAHR</sequence>
<dbReference type="Pfam" id="PF04993">
    <property type="entry name" value="TfoX_N"/>
    <property type="match status" value="1"/>
</dbReference>
<organism evidence="2 3">
    <name type="scientific">Marinobacterium zhoushanense</name>
    <dbReference type="NCBI Taxonomy" id="1679163"/>
    <lineage>
        <taxon>Bacteria</taxon>
        <taxon>Pseudomonadati</taxon>
        <taxon>Pseudomonadota</taxon>
        <taxon>Gammaproteobacteria</taxon>
        <taxon>Oceanospirillales</taxon>
        <taxon>Oceanospirillaceae</taxon>
        <taxon>Marinobacterium</taxon>
    </lineage>
</organism>
<dbReference type="SUPFAM" id="SSF159894">
    <property type="entry name" value="YgaC/TfoX-N like"/>
    <property type="match status" value="1"/>
</dbReference>
<feature type="domain" description="TfoX N-terminal" evidence="1">
    <location>
        <begin position="15"/>
        <end position="105"/>
    </location>
</feature>
<dbReference type="EMBL" id="BMIJ01000001">
    <property type="protein sequence ID" value="GGB78971.1"/>
    <property type="molecule type" value="Genomic_DNA"/>
</dbReference>
<protein>
    <submittedName>
        <fullName evidence="2">DNA transformation protein tfoX</fullName>
    </submittedName>
</protein>
<gene>
    <name evidence="2" type="primary">tfoX</name>
    <name evidence="2" type="ORF">GCM10011352_00750</name>
</gene>
<evidence type="ECO:0000313" key="3">
    <source>
        <dbReference type="Proteomes" id="UP000629025"/>
    </source>
</evidence>
<dbReference type="InterPro" id="IPR007076">
    <property type="entry name" value="TfoX_N"/>
</dbReference>
<comment type="caution">
    <text evidence="2">The sequence shown here is derived from an EMBL/GenBank/DDBJ whole genome shotgun (WGS) entry which is preliminary data.</text>
</comment>
<evidence type="ECO:0000259" key="1">
    <source>
        <dbReference type="Pfam" id="PF04993"/>
    </source>
</evidence>
<dbReference type="Proteomes" id="UP000629025">
    <property type="component" value="Unassembled WGS sequence"/>
</dbReference>
<dbReference type="PANTHER" id="PTHR36121:SF1">
    <property type="entry name" value="PROTEIN SXY"/>
    <property type="match status" value="1"/>
</dbReference>
<accession>A0ABQ1JW33</accession>
<name>A0ABQ1JW33_9GAMM</name>
<proteinExistence type="predicted"/>
<keyword evidence="3" id="KW-1185">Reference proteome</keyword>
<dbReference type="InterPro" id="IPR047525">
    <property type="entry name" value="TfoX-like"/>
</dbReference>
<dbReference type="Gene3D" id="3.30.1460.30">
    <property type="entry name" value="YgaC/TfoX-N like chaperone"/>
    <property type="match status" value="1"/>
</dbReference>
<evidence type="ECO:0000313" key="2">
    <source>
        <dbReference type="EMBL" id="GGB78971.1"/>
    </source>
</evidence>
<dbReference type="PANTHER" id="PTHR36121">
    <property type="entry name" value="PROTEIN SXY"/>
    <property type="match status" value="1"/>
</dbReference>
<reference evidence="3" key="1">
    <citation type="journal article" date="2019" name="Int. J. Syst. Evol. Microbiol.">
        <title>The Global Catalogue of Microorganisms (GCM) 10K type strain sequencing project: providing services to taxonomists for standard genome sequencing and annotation.</title>
        <authorList>
            <consortium name="The Broad Institute Genomics Platform"/>
            <consortium name="The Broad Institute Genome Sequencing Center for Infectious Disease"/>
            <person name="Wu L."/>
            <person name="Ma J."/>
        </authorList>
    </citation>
    <scope>NUCLEOTIDE SEQUENCE [LARGE SCALE GENOMIC DNA]</scope>
    <source>
        <strain evidence="3">CGMCC 1.15341</strain>
    </source>
</reference>
<dbReference type="RefSeq" id="WP_188745132.1">
    <property type="nucleotide sequence ID" value="NZ_BMIJ01000001.1"/>
</dbReference>